<sequence length="41" mass="4955">MGRYTRLADPKILFIKRLLYNNIKKAYFIFLAIQSWYSQIG</sequence>
<evidence type="ECO:0000313" key="1">
    <source>
        <dbReference type="EMBL" id="QHT86510.1"/>
    </source>
</evidence>
<organism evidence="1">
    <name type="scientific">viral metagenome</name>
    <dbReference type="NCBI Taxonomy" id="1070528"/>
    <lineage>
        <taxon>unclassified sequences</taxon>
        <taxon>metagenomes</taxon>
        <taxon>organismal metagenomes</taxon>
    </lineage>
</organism>
<protein>
    <submittedName>
        <fullName evidence="1">Uncharacterized protein</fullName>
    </submittedName>
</protein>
<accession>A0A6C0I1K6</accession>
<dbReference type="AlphaFoldDB" id="A0A6C0I1K6"/>
<name>A0A6C0I1K6_9ZZZZ</name>
<dbReference type="EMBL" id="MN740070">
    <property type="protein sequence ID" value="QHT86510.1"/>
    <property type="molecule type" value="Genomic_DNA"/>
</dbReference>
<reference evidence="1" key="1">
    <citation type="journal article" date="2020" name="Nature">
        <title>Giant virus diversity and host interactions through global metagenomics.</title>
        <authorList>
            <person name="Schulz F."/>
            <person name="Roux S."/>
            <person name="Paez-Espino D."/>
            <person name="Jungbluth S."/>
            <person name="Walsh D.A."/>
            <person name="Denef V.J."/>
            <person name="McMahon K.D."/>
            <person name="Konstantinidis K.T."/>
            <person name="Eloe-Fadrosh E.A."/>
            <person name="Kyrpides N.C."/>
            <person name="Woyke T."/>
        </authorList>
    </citation>
    <scope>NUCLEOTIDE SEQUENCE</scope>
    <source>
        <strain evidence="1">GVMAG-M-3300023184-186</strain>
    </source>
</reference>
<proteinExistence type="predicted"/>